<dbReference type="EMBL" id="CADCXW020000001">
    <property type="protein sequence ID" value="CAD1530692.1"/>
    <property type="molecule type" value="Genomic_DNA"/>
</dbReference>
<accession>A0A6V7HVD1</accession>
<sequence length="101" mass="12177">MQQQHQQHQQHQHHQSQAQQQPYHKQAHHQHHRATCYYHHCQCHQVYWTLLIINLIKLPLISMDSMAIGGIRLMSRSSVEIKIKFKKQLTIYKSETKTKFI</sequence>
<evidence type="ECO:0000256" key="1">
    <source>
        <dbReference type="SAM" id="MobiDB-lite"/>
    </source>
</evidence>
<organism evidence="2">
    <name type="scientific">Bracon brevicornis</name>
    <dbReference type="NCBI Taxonomy" id="1563983"/>
    <lineage>
        <taxon>Eukaryota</taxon>
        <taxon>Metazoa</taxon>
        <taxon>Ecdysozoa</taxon>
        <taxon>Arthropoda</taxon>
        <taxon>Hexapoda</taxon>
        <taxon>Insecta</taxon>
        <taxon>Pterygota</taxon>
        <taxon>Neoptera</taxon>
        <taxon>Endopterygota</taxon>
        <taxon>Hymenoptera</taxon>
        <taxon>Apocrita</taxon>
        <taxon>Ichneumonoidea</taxon>
        <taxon>Braconidae</taxon>
        <taxon>Braconinae</taxon>
        <taxon>Bracon</taxon>
    </lineage>
</organism>
<feature type="compositionally biased region" description="Low complexity" evidence="1">
    <location>
        <begin position="15"/>
        <end position="24"/>
    </location>
</feature>
<reference evidence="2" key="1">
    <citation type="submission" date="2020-07" db="EMBL/GenBank/DDBJ databases">
        <authorList>
            <person name="Ferguson B K."/>
        </authorList>
    </citation>
    <scope>NUCLEOTIDE SEQUENCE</scope>
    <source>
        <strain evidence="2">L06</strain>
    </source>
</reference>
<evidence type="ECO:0000313" key="2">
    <source>
        <dbReference type="EMBL" id="CAD1530692.1"/>
    </source>
</evidence>
<dbReference type="AlphaFoldDB" id="A0A6V7HVD1"/>
<proteinExistence type="predicted"/>
<protein>
    <submittedName>
        <fullName evidence="2">Uncharacterized protein</fullName>
    </submittedName>
</protein>
<feature type="region of interest" description="Disordered" evidence="1">
    <location>
        <begin position="1"/>
        <end position="27"/>
    </location>
</feature>
<name>A0A6V7HVD1_9HYME</name>
<gene>
    <name evidence="2" type="ORF">BBRV_LOCUS6860</name>
</gene>